<evidence type="ECO:0000313" key="18">
    <source>
        <dbReference type="Proteomes" id="UP000316770"/>
    </source>
</evidence>
<feature type="domain" description="Cobalamin adenosyltransferase-like" evidence="16">
    <location>
        <begin position="12"/>
        <end position="176"/>
    </location>
</feature>
<evidence type="ECO:0000313" key="17">
    <source>
        <dbReference type="EMBL" id="QDV54574.1"/>
    </source>
</evidence>
<protein>
    <recommendedName>
        <fullName evidence="5 15">Corrinoid adenosyltransferase</fullName>
        <ecNumber evidence="4 15">2.5.1.17</ecNumber>
    </recommendedName>
    <alternativeName>
        <fullName evidence="10 15">Cob(II)alamin adenosyltransferase</fullName>
    </alternativeName>
    <alternativeName>
        <fullName evidence="12 15">Cob(II)yrinic acid a,c-diamide adenosyltransferase</fullName>
    </alternativeName>
    <alternativeName>
        <fullName evidence="11 15">Cobinamide/cobalamin adenosyltransferase</fullName>
    </alternativeName>
</protein>
<dbReference type="GO" id="GO:0005737">
    <property type="term" value="C:cytoplasm"/>
    <property type="evidence" value="ECO:0007669"/>
    <property type="project" value="UniProtKB-SubCell"/>
</dbReference>
<evidence type="ECO:0000256" key="4">
    <source>
        <dbReference type="ARBA" id="ARBA00012454"/>
    </source>
</evidence>
<evidence type="ECO:0000256" key="13">
    <source>
        <dbReference type="ARBA" id="ARBA00048555"/>
    </source>
</evidence>
<comment type="subcellular location">
    <subcellularLocation>
        <location evidence="1">Cytoplasm</location>
    </subcellularLocation>
</comment>
<dbReference type="InterPro" id="IPR016030">
    <property type="entry name" value="CblAdoTrfase-like"/>
</dbReference>
<dbReference type="Gene3D" id="1.20.1200.10">
    <property type="entry name" value="Cobalamin adenosyltransferase-like"/>
    <property type="match status" value="1"/>
</dbReference>
<dbReference type="FunFam" id="1.20.1200.10:FF:000003">
    <property type="entry name" value="ATP:cob(I)alamin adenosyltransferase"/>
    <property type="match status" value="1"/>
</dbReference>
<dbReference type="EC" id="2.5.1.17" evidence="4 15"/>
<dbReference type="GO" id="GO:0005524">
    <property type="term" value="F:ATP binding"/>
    <property type="evidence" value="ECO:0007669"/>
    <property type="project" value="UniProtKB-UniRule"/>
</dbReference>
<comment type="similarity">
    <text evidence="3 15">Belongs to the Cob(I)alamin adenosyltransferase family.</text>
</comment>
<sequence length="197" mass="21512">MMLNKEQHKMKIYTRTGDAGMTGLFAGPRVSKDDLRIESFGTVDELNSVLGVARSHPIDADIADQLEQVQADLFTVGARLATTQPERLKIRLVGDADVQRLEDWIDAHEESLPALEHFILPGGSVAAASVHHARTVGRRAERLVVGLVAAYPNEGYEVVGIYLNRLSDYLFVLARAINHRGGVADSIWIGEPSSPSS</sequence>
<name>A0A518INA1_9BACT</name>
<keyword evidence="9 15" id="KW-0067">ATP-binding</keyword>
<comment type="catalytic activity">
    <reaction evidence="14 15">
        <text>2 cob(II)alamin + reduced [electron-transfer flavoprotein] + 2 ATP = 2 adenosylcob(III)alamin + 2 triphosphate + oxidized [electron-transfer flavoprotein] + 3 H(+)</text>
        <dbReference type="Rhea" id="RHEA:28671"/>
        <dbReference type="Rhea" id="RHEA-COMP:10685"/>
        <dbReference type="Rhea" id="RHEA-COMP:10686"/>
        <dbReference type="ChEBI" id="CHEBI:15378"/>
        <dbReference type="ChEBI" id="CHEBI:16304"/>
        <dbReference type="ChEBI" id="CHEBI:18036"/>
        <dbReference type="ChEBI" id="CHEBI:18408"/>
        <dbReference type="ChEBI" id="CHEBI:30616"/>
        <dbReference type="ChEBI" id="CHEBI:57692"/>
        <dbReference type="ChEBI" id="CHEBI:58307"/>
        <dbReference type="EC" id="2.5.1.17"/>
    </reaction>
</comment>
<dbReference type="AlphaFoldDB" id="A0A518INA1"/>
<dbReference type="PANTHER" id="PTHR12213">
    <property type="entry name" value="CORRINOID ADENOSYLTRANSFERASE"/>
    <property type="match status" value="1"/>
</dbReference>
<evidence type="ECO:0000256" key="6">
    <source>
        <dbReference type="ARBA" id="ARBA00022490"/>
    </source>
</evidence>
<dbReference type="PANTHER" id="PTHR12213:SF0">
    <property type="entry name" value="CORRINOID ADENOSYLTRANSFERASE MMAB"/>
    <property type="match status" value="1"/>
</dbReference>
<evidence type="ECO:0000256" key="2">
    <source>
        <dbReference type="ARBA" id="ARBA00005121"/>
    </source>
</evidence>
<evidence type="ECO:0000256" key="8">
    <source>
        <dbReference type="ARBA" id="ARBA00022741"/>
    </source>
</evidence>
<accession>A0A518INA1</accession>
<keyword evidence="8 15" id="KW-0547">Nucleotide-binding</keyword>
<organism evidence="17 18">
    <name type="scientific">Rosistilla oblonga</name>
    <dbReference type="NCBI Taxonomy" id="2527990"/>
    <lineage>
        <taxon>Bacteria</taxon>
        <taxon>Pseudomonadati</taxon>
        <taxon>Planctomycetota</taxon>
        <taxon>Planctomycetia</taxon>
        <taxon>Pirellulales</taxon>
        <taxon>Pirellulaceae</taxon>
        <taxon>Rosistilla</taxon>
    </lineage>
</organism>
<dbReference type="SUPFAM" id="SSF89028">
    <property type="entry name" value="Cobalamin adenosyltransferase-like"/>
    <property type="match status" value="1"/>
</dbReference>
<dbReference type="UniPathway" id="UPA00148">
    <property type="reaction ID" value="UER00233"/>
</dbReference>
<keyword evidence="15" id="KW-0169">Cobalamin biosynthesis</keyword>
<evidence type="ECO:0000256" key="5">
    <source>
        <dbReference type="ARBA" id="ARBA00020963"/>
    </source>
</evidence>
<evidence type="ECO:0000256" key="10">
    <source>
        <dbReference type="ARBA" id="ARBA00031529"/>
    </source>
</evidence>
<evidence type="ECO:0000259" key="16">
    <source>
        <dbReference type="Pfam" id="PF01923"/>
    </source>
</evidence>
<dbReference type="GO" id="GO:0009236">
    <property type="term" value="P:cobalamin biosynthetic process"/>
    <property type="evidence" value="ECO:0007669"/>
    <property type="project" value="UniProtKB-UniRule"/>
</dbReference>
<dbReference type="InterPro" id="IPR029499">
    <property type="entry name" value="PduO-typ"/>
</dbReference>
<keyword evidence="7 15" id="KW-0808">Transferase</keyword>
<evidence type="ECO:0000256" key="11">
    <source>
        <dbReference type="ARBA" id="ARBA00033334"/>
    </source>
</evidence>
<proteinExistence type="inferred from homology"/>
<dbReference type="NCBIfam" id="TIGR00636">
    <property type="entry name" value="PduO_Nterm"/>
    <property type="match status" value="1"/>
</dbReference>
<evidence type="ECO:0000256" key="12">
    <source>
        <dbReference type="ARBA" id="ARBA00033354"/>
    </source>
</evidence>
<dbReference type="Proteomes" id="UP000316770">
    <property type="component" value="Chromosome"/>
</dbReference>
<evidence type="ECO:0000256" key="1">
    <source>
        <dbReference type="ARBA" id="ARBA00004496"/>
    </source>
</evidence>
<gene>
    <name evidence="17" type="primary">yvqK</name>
    <name evidence="17" type="ORF">Mal33_05290</name>
</gene>
<dbReference type="GO" id="GO:0008817">
    <property type="term" value="F:corrinoid adenosyltransferase activity"/>
    <property type="evidence" value="ECO:0007669"/>
    <property type="project" value="UniProtKB-UniRule"/>
</dbReference>
<dbReference type="EMBL" id="CP036318">
    <property type="protein sequence ID" value="QDV54574.1"/>
    <property type="molecule type" value="Genomic_DNA"/>
</dbReference>
<dbReference type="Pfam" id="PF01923">
    <property type="entry name" value="Cob_adeno_trans"/>
    <property type="match status" value="1"/>
</dbReference>
<comment type="pathway">
    <text evidence="2 15">Cofactor biosynthesis; adenosylcobalamin biosynthesis; adenosylcobalamin from cob(II)yrinate a,c-diamide: step 2/7.</text>
</comment>
<evidence type="ECO:0000256" key="14">
    <source>
        <dbReference type="ARBA" id="ARBA00048692"/>
    </source>
</evidence>
<dbReference type="InterPro" id="IPR036451">
    <property type="entry name" value="CblAdoTrfase-like_sf"/>
</dbReference>
<keyword evidence="6" id="KW-0963">Cytoplasm</keyword>
<evidence type="ECO:0000256" key="15">
    <source>
        <dbReference type="RuleBase" id="RU366026"/>
    </source>
</evidence>
<evidence type="ECO:0000256" key="3">
    <source>
        <dbReference type="ARBA" id="ARBA00007487"/>
    </source>
</evidence>
<reference evidence="17 18" key="1">
    <citation type="submission" date="2019-02" db="EMBL/GenBank/DDBJ databases">
        <title>Deep-cultivation of Planctomycetes and their phenomic and genomic characterization uncovers novel biology.</title>
        <authorList>
            <person name="Wiegand S."/>
            <person name="Jogler M."/>
            <person name="Boedeker C."/>
            <person name="Pinto D."/>
            <person name="Vollmers J."/>
            <person name="Rivas-Marin E."/>
            <person name="Kohn T."/>
            <person name="Peeters S.H."/>
            <person name="Heuer A."/>
            <person name="Rast P."/>
            <person name="Oberbeckmann S."/>
            <person name="Bunk B."/>
            <person name="Jeske O."/>
            <person name="Meyerdierks A."/>
            <person name="Storesund J.E."/>
            <person name="Kallscheuer N."/>
            <person name="Luecker S."/>
            <person name="Lage O.M."/>
            <person name="Pohl T."/>
            <person name="Merkel B.J."/>
            <person name="Hornburger P."/>
            <person name="Mueller R.-W."/>
            <person name="Bruemmer F."/>
            <person name="Labrenz M."/>
            <person name="Spormann A.M."/>
            <person name="Op den Camp H."/>
            <person name="Overmann J."/>
            <person name="Amann R."/>
            <person name="Jetten M.S.M."/>
            <person name="Mascher T."/>
            <person name="Medema M.H."/>
            <person name="Devos D.P."/>
            <person name="Kaster A.-K."/>
            <person name="Ovreas L."/>
            <person name="Rohde M."/>
            <person name="Galperin M.Y."/>
            <person name="Jogler C."/>
        </authorList>
    </citation>
    <scope>NUCLEOTIDE SEQUENCE [LARGE SCALE GENOMIC DNA]</scope>
    <source>
        <strain evidence="17 18">Mal33</strain>
    </source>
</reference>
<comment type="catalytic activity">
    <reaction evidence="13 15">
        <text>2 cob(II)yrinate a,c diamide + reduced [electron-transfer flavoprotein] + 2 ATP = 2 adenosylcob(III)yrinate a,c-diamide + 2 triphosphate + oxidized [electron-transfer flavoprotein] + 3 H(+)</text>
        <dbReference type="Rhea" id="RHEA:11528"/>
        <dbReference type="Rhea" id="RHEA-COMP:10685"/>
        <dbReference type="Rhea" id="RHEA-COMP:10686"/>
        <dbReference type="ChEBI" id="CHEBI:15378"/>
        <dbReference type="ChEBI" id="CHEBI:18036"/>
        <dbReference type="ChEBI" id="CHEBI:30616"/>
        <dbReference type="ChEBI" id="CHEBI:57692"/>
        <dbReference type="ChEBI" id="CHEBI:58307"/>
        <dbReference type="ChEBI" id="CHEBI:58503"/>
        <dbReference type="ChEBI" id="CHEBI:58537"/>
        <dbReference type="EC" id="2.5.1.17"/>
    </reaction>
</comment>
<evidence type="ECO:0000256" key="7">
    <source>
        <dbReference type="ARBA" id="ARBA00022679"/>
    </source>
</evidence>
<evidence type="ECO:0000256" key="9">
    <source>
        <dbReference type="ARBA" id="ARBA00022840"/>
    </source>
</evidence>
<keyword evidence="18" id="KW-1185">Reference proteome</keyword>